<organism evidence="1">
    <name type="scientific">viral metagenome</name>
    <dbReference type="NCBI Taxonomy" id="1070528"/>
    <lineage>
        <taxon>unclassified sequences</taxon>
        <taxon>metagenomes</taxon>
        <taxon>organismal metagenomes</taxon>
    </lineage>
</organism>
<evidence type="ECO:0000313" key="1">
    <source>
        <dbReference type="EMBL" id="QHT06422.1"/>
    </source>
</evidence>
<dbReference type="AlphaFoldDB" id="A0A6C0CQK5"/>
<proteinExistence type="predicted"/>
<name>A0A6C0CQK5_9ZZZZ</name>
<reference evidence="1" key="1">
    <citation type="journal article" date="2020" name="Nature">
        <title>Giant virus diversity and host interactions through global metagenomics.</title>
        <authorList>
            <person name="Schulz F."/>
            <person name="Roux S."/>
            <person name="Paez-Espino D."/>
            <person name="Jungbluth S."/>
            <person name="Walsh D.A."/>
            <person name="Denef V.J."/>
            <person name="McMahon K.D."/>
            <person name="Konstantinidis K.T."/>
            <person name="Eloe-Fadrosh E.A."/>
            <person name="Kyrpides N.C."/>
            <person name="Woyke T."/>
        </authorList>
    </citation>
    <scope>NUCLEOTIDE SEQUENCE</scope>
    <source>
        <strain evidence="1">GVMAG-M-3300021425-30</strain>
    </source>
</reference>
<accession>A0A6C0CQK5</accession>
<protein>
    <submittedName>
        <fullName evidence="1">Uncharacterized protein</fullName>
    </submittedName>
</protein>
<sequence length="219" mass="24452">MSHHTLSRKHKAKKNISVGSQFSTMGVRRYHYYIGDNRLNKYNKCPQTIGTVPLLPPKTTSGLLASRVHFPTKICDDGTPASYNWVMSFNPEEHAQSNYIHKVKVAASCNDHVIKDAGLVSCDAECSETTMIGGKTKSRSTFHKNVNVGAVSSSQYTNVNIYHKKCLPTPPCKQPFPFIINQNGCNKYYLTPEEAISDGALPSNWMNCDTHYAFKKYPG</sequence>
<dbReference type="EMBL" id="MN739468">
    <property type="protein sequence ID" value="QHT06422.1"/>
    <property type="molecule type" value="Genomic_DNA"/>
</dbReference>